<evidence type="ECO:0000313" key="10">
    <source>
        <dbReference type="Proteomes" id="UP001500804"/>
    </source>
</evidence>
<dbReference type="Proteomes" id="UP001500804">
    <property type="component" value="Unassembled WGS sequence"/>
</dbReference>
<evidence type="ECO:0000259" key="8">
    <source>
        <dbReference type="Pfam" id="PF22366"/>
    </source>
</evidence>
<dbReference type="SUPFAM" id="SSF51905">
    <property type="entry name" value="FAD/NAD(P)-binding domain"/>
    <property type="match status" value="1"/>
</dbReference>
<feature type="domain" description="FAD/NAD(P)-binding" evidence="7">
    <location>
        <begin position="9"/>
        <end position="335"/>
    </location>
</feature>
<dbReference type="PRINTS" id="PR00368">
    <property type="entry name" value="FADPNR"/>
</dbReference>
<dbReference type="Pfam" id="PF07992">
    <property type="entry name" value="Pyr_redox_2"/>
    <property type="match status" value="1"/>
</dbReference>
<feature type="region of interest" description="Disordered" evidence="6">
    <location>
        <begin position="436"/>
        <end position="459"/>
    </location>
</feature>
<protein>
    <submittedName>
        <fullName evidence="9">NAD(P)/FAD-dependent oxidoreductase</fullName>
    </submittedName>
</protein>
<dbReference type="PANTHER" id="PTHR43706:SF45">
    <property type="entry name" value="NADH DEHYDROGENASE-LIKE PROTEIN RV1812C"/>
    <property type="match status" value="1"/>
</dbReference>
<dbReference type="InterPro" id="IPR054585">
    <property type="entry name" value="NDH2-like_C"/>
</dbReference>
<comment type="caution">
    <text evidence="9">The sequence shown here is derived from an EMBL/GenBank/DDBJ whole genome shotgun (WGS) entry which is preliminary data.</text>
</comment>
<evidence type="ECO:0000256" key="6">
    <source>
        <dbReference type="SAM" id="MobiDB-lite"/>
    </source>
</evidence>
<dbReference type="InterPro" id="IPR023753">
    <property type="entry name" value="FAD/NAD-binding_dom"/>
</dbReference>
<keyword evidence="10" id="KW-1185">Reference proteome</keyword>
<gene>
    <name evidence="9" type="ORF">GCM10023320_37270</name>
</gene>
<reference evidence="10" key="1">
    <citation type="journal article" date="2019" name="Int. J. Syst. Evol. Microbiol.">
        <title>The Global Catalogue of Microorganisms (GCM) 10K type strain sequencing project: providing services to taxonomists for standard genome sequencing and annotation.</title>
        <authorList>
            <consortium name="The Broad Institute Genomics Platform"/>
            <consortium name="The Broad Institute Genome Sequencing Center for Infectious Disease"/>
            <person name="Wu L."/>
            <person name="Ma J."/>
        </authorList>
    </citation>
    <scope>NUCLEOTIDE SEQUENCE [LARGE SCALE GENOMIC DNA]</scope>
    <source>
        <strain evidence="10">JCM 18302</strain>
    </source>
</reference>
<dbReference type="RefSeq" id="WP_425570601.1">
    <property type="nucleotide sequence ID" value="NZ_BAABJO010000013.1"/>
</dbReference>
<keyword evidence="4" id="KW-0560">Oxidoreductase</keyword>
<evidence type="ECO:0000259" key="7">
    <source>
        <dbReference type="Pfam" id="PF07992"/>
    </source>
</evidence>
<feature type="domain" description="External alternative NADH-ubiquinone oxidoreductase-like C-terminal" evidence="8">
    <location>
        <begin position="358"/>
        <end position="418"/>
    </location>
</feature>
<dbReference type="PANTHER" id="PTHR43706">
    <property type="entry name" value="NADH DEHYDROGENASE"/>
    <property type="match status" value="1"/>
</dbReference>
<evidence type="ECO:0000256" key="4">
    <source>
        <dbReference type="ARBA" id="ARBA00023002"/>
    </source>
</evidence>
<dbReference type="Pfam" id="PF22366">
    <property type="entry name" value="NDH2_C"/>
    <property type="match status" value="1"/>
</dbReference>
<evidence type="ECO:0000313" key="9">
    <source>
        <dbReference type="EMBL" id="GAA5124300.1"/>
    </source>
</evidence>
<dbReference type="InterPro" id="IPR045024">
    <property type="entry name" value="NDH-2"/>
</dbReference>
<feature type="compositionally biased region" description="Low complexity" evidence="6">
    <location>
        <begin position="436"/>
        <end position="451"/>
    </location>
</feature>
<dbReference type="PRINTS" id="PR00411">
    <property type="entry name" value="PNDRDTASEI"/>
</dbReference>
<dbReference type="EMBL" id="BAABJO010000013">
    <property type="protein sequence ID" value="GAA5124300.1"/>
    <property type="molecule type" value="Genomic_DNA"/>
</dbReference>
<dbReference type="InterPro" id="IPR036188">
    <property type="entry name" value="FAD/NAD-bd_sf"/>
</dbReference>
<evidence type="ECO:0000256" key="2">
    <source>
        <dbReference type="ARBA" id="ARBA00022630"/>
    </source>
</evidence>
<evidence type="ECO:0000256" key="1">
    <source>
        <dbReference type="ARBA" id="ARBA00005272"/>
    </source>
</evidence>
<keyword evidence="2" id="KW-0285">Flavoprotein</keyword>
<keyword evidence="3" id="KW-0274">FAD</keyword>
<name>A0ABP9NKS6_9PSEU</name>
<accession>A0ABP9NKS6</accession>
<keyword evidence="5" id="KW-0520">NAD</keyword>
<dbReference type="Gene3D" id="3.50.50.100">
    <property type="match status" value="1"/>
</dbReference>
<organism evidence="9 10">
    <name type="scientific">Pseudonocardia adelaidensis</name>
    <dbReference type="NCBI Taxonomy" id="648754"/>
    <lineage>
        <taxon>Bacteria</taxon>
        <taxon>Bacillati</taxon>
        <taxon>Actinomycetota</taxon>
        <taxon>Actinomycetes</taxon>
        <taxon>Pseudonocardiales</taxon>
        <taxon>Pseudonocardiaceae</taxon>
        <taxon>Pseudonocardia</taxon>
    </lineage>
</organism>
<sequence>MDVMARNTRIVVVGGGYVGMYTALRLQKKLRRGEAEVTVIDPQPHMTYQPFLPEAAAGSIEPRHVVVPLRKVLRKCHHLTGRVTSINHAAREVTAELVSGNVTTLGYDVLVVAPGSVARTLPVPGLAERGIAFKTVGEAIYLRNHVLSQLDAAATTVDPELRRRLLTFLVVGGGYAGIEALAELQDMARYATRYYENIAPEDLRWVLVEAAGRIMPEVGPRMGRYTVERLIEAGIEVFLDTRVKSMEGGHVVLDDGTEFETETIVWTAGVKPNPMLEHTDLPRDARGRIDCTAELQVVGMPDVFSAGDCASVPDLSKDDPDARTSPSAQHAVRQAKVLADNIVAYLRGRQLKKYEHSYAGSVASLGLYKGVAEIYGVKLRGPIAWFMHRTYHVSRMPTWNRRIRIVFDWTGALFLGREVVALGQIMDPKAEFSRVARPGPAQAAPAKAPEPVSTSSKSG</sequence>
<evidence type="ECO:0000256" key="3">
    <source>
        <dbReference type="ARBA" id="ARBA00022827"/>
    </source>
</evidence>
<comment type="similarity">
    <text evidence="1">Belongs to the NADH dehydrogenase family.</text>
</comment>
<evidence type="ECO:0000256" key="5">
    <source>
        <dbReference type="ARBA" id="ARBA00023027"/>
    </source>
</evidence>
<proteinExistence type="inferred from homology"/>